<reference evidence="1" key="2">
    <citation type="journal article" date="2015" name="Data Brief">
        <title>Shoot transcriptome of the giant reed, Arundo donax.</title>
        <authorList>
            <person name="Barrero R.A."/>
            <person name="Guerrero F.D."/>
            <person name="Moolhuijzen P."/>
            <person name="Goolsby J.A."/>
            <person name="Tidwell J."/>
            <person name="Bellgard S.E."/>
            <person name="Bellgard M.I."/>
        </authorList>
    </citation>
    <scope>NUCLEOTIDE SEQUENCE</scope>
    <source>
        <tissue evidence="1">Shoot tissue taken approximately 20 cm above the soil surface</tissue>
    </source>
</reference>
<sequence length="55" mass="6073">MQKGTQQHRSTTDDMNNLPSPFTCYLVTNRHNMVQATQTSNLLIANLSAGLTHNG</sequence>
<reference evidence="1" key="1">
    <citation type="submission" date="2014-09" db="EMBL/GenBank/DDBJ databases">
        <authorList>
            <person name="Magalhaes I.L.F."/>
            <person name="Oliveira U."/>
            <person name="Santos F.R."/>
            <person name="Vidigal T.H.D.A."/>
            <person name="Brescovit A.D."/>
            <person name="Santos A.J."/>
        </authorList>
    </citation>
    <scope>NUCLEOTIDE SEQUENCE</scope>
    <source>
        <tissue evidence="1">Shoot tissue taken approximately 20 cm above the soil surface</tissue>
    </source>
</reference>
<protein>
    <submittedName>
        <fullName evidence="1">Uncharacterized protein</fullName>
    </submittedName>
</protein>
<evidence type="ECO:0000313" key="1">
    <source>
        <dbReference type="EMBL" id="JAE10613.1"/>
    </source>
</evidence>
<proteinExistence type="predicted"/>
<organism evidence="1">
    <name type="scientific">Arundo donax</name>
    <name type="common">Giant reed</name>
    <name type="synonym">Donax arundinaceus</name>
    <dbReference type="NCBI Taxonomy" id="35708"/>
    <lineage>
        <taxon>Eukaryota</taxon>
        <taxon>Viridiplantae</taxon>
        <taxon>Streptophyta</taxon>
        <taxon>Embryophyta</taxon>
        <taxon>Tracheophyta</taxon>
        <taxon>Spermatophyta</taxon>
        <taxon>Magnoliopsida</taxon>
        <taxon>Liliopsida</taxon>
        <taxon>Poales</taxon>
        <taxon>Poaceae</taxon>
        <taxon>PACMAD clade</taxon>
        <taxon>Arundinoideae</taxon>
        <taxon>Arundineae</taxon>
        <taxon>Arundo</taxon>
    </lineage>
</organism>
<name>A0A0A9FQN9_ARUDO</name>
<accession>A0A0A9FQN9</accession>
<dbReference type="AlphaFoldDB" id="A0A0A9FQN9"/>
<dbReference type="EMBL" id="GBRH01187283">
    <property type="protein sequence ID" value="JAE10613.1"/>
    <property type="molecule type" value="Transcribed_RNA"/>
</dbReference>